<dbReference type="InterPro" id="IPR000917">
    <property type="entry name" value="Sulfatase_N"/>
</dbReference>
<evidence type="ECO:0000256" key="3">
    <source>
        <dbReference type="ARBA" id="ARBA00022801"/>
    </source>
</evidence>
<keyword evidence="2" id="KW-0479">Metal-binding</keyword>
<dbReference type="GO" id="GO:0046872">
    <property type="term" value="F:metal ion binding"/>
    <property type="evidence" value="ECO:0007669"/>
    <property type="project" value="UniProtKB-KW"/>
</dbReference>
<dbReference type="GO" id="GO:0004065">
    <property type="term" value="F:arylsulfatase activity"/>
    <property type="evidence" value="ECO:0007669"/>
    <property type="project" value="UniProtKB-EC"/>
</dbReference>
<dbReference type="PANTHER" id="PTHR42693:SF53">
    <property type="entry name" value="ENDO-4-O-SULFATASE"/>
    <property type="match status" value="1"/>
</dbReference>
<dbReference type="Gene3D" id="3.30.1120.10">
    <property type="match status" value="1"/>
</dbReference>
<dbReference type="InterPro" id="IPR050738">
    <property type="entry name" value="Sulfatase"/>
</dbReference>
<reference evidence="6 7" key="1">
    <citation type="submission" date="2019-02" db="EMBL/GenBank/DDBJ databases">
        <title>Deep-cultivation of Planctomycetes and their phenomic and genomic characterization uncovers novel biology.</title>
        <authorList>
            <person name="Wiegand S."/>
            <person name="Jogler M."/>
            <person name="Boedeker C."/>
            <person name="Pinto D."/>
            <person name="Vollmers J."/>
            <person name="Rivas-Marin E."/>
            <person name="Kohn T."/>
            <person name="Peeters S.H."/>
            <person name="Heuer A."/>
            <person name="Rast P."/>
            <person name="Oberbeckmann S."/>
            <person name="Bunk B."/>
            <person name="Jeske O."/>
            <person name="Meyerdierks A."/>
            <person name="Storesund J.E."/>
            <person name="Kallscheuer N."/>
            <person name="Luecker S."/>
            <person name="Lage O.M."/>
            <person name="Pohl T."/>
            <person name="Merkel B.J."/>
            <person name="Hornburger P."/>
            <person name="Mueller R.-W."/>
            <person name="Bruemmer F."/>
            <person name="Labrenz M."/>
            <person name="Spormann A.M."/>
            <person name="Op Den Camp H."/>
            <person name="Overmann J."/>
            <person name="Amann R."/>
            <person name="Jetten M.S.M."/>
            <person name="Mascher T."/>
            <person name="Medema M.H."/>
            <person name="Devos D.P."/>
            <person name="Kaster A.-K."/>
            <person name="Ovreas L."/>
            <person name="Rohde M."/>
            <person name="Galperin M.Y."/>
            <person name="Jogler C."/>
        </authorList>
    </citation>
    <scope>NUCLEOTIDE SEQUENCE [LARGE SCALE GENOMIC DNA]</scope>
    <source>
        <strain evidence="6 7">Pan54</strain>
    </source>
</reference>
<dbReference type="EC" id="3.1.6.1" evidence="6"/>
<evidence type="ECO:0000313" key="7">
    <source>
        <dbReference type="Proteomes" id="UP000316095"/>
    </source>
</evidence>
<dbReference type="Gene3D" id="3.40.720.10">
    <property type="entry name" value="Alkaline Phosphatase, subunit A"/>
    <property type="match status" value="1"/>
</dbReference>
<comment type="similarity">
    <text evidence="1">Belongs to the sulfatase family.</text>
</comment>
<evidence type="ECO:0000259" key="5">
    <source>
        <dbReference type="Pfam" id="PF00884"/>
    </source>
</evidence>
<dbReference type="CDD" id="cd16146">
    <property type="entry name" value="ARS_like"/>
    <property type="match status" value="1"/>
</dbReference>
<keyword evidence="7" id="KW-1185">Reference proteome</keyword>
<name>A0A5C5XCD8_9PLAN</name>
<dbReference type="InterPro" id="IPR017850">
    <property type="entry name" value="Alkaline_phosphatase_core_sf"/>
</dbReference>
<evidence type="ECO:0000256" key="2">
    <source>
        <dbReference type="ARBA" id="ARBA00022723"/>
    </source>
</evidence>
<dbReference type="OrthoDB" id="9783154at2"/>
<sequence>MKYAPSILKKLKFVSACLTLIAGSLFIGNAVFAKSPNVLLIITDDQGYGDVTSHGNPDIHTPVHDQLASEGVRFDRYYVSPVCAPTRAALLTGRYHPRTGVHGVTRGHEVMREDEVTIAEVLKANGYSTGAFGKWHNGESYPHHPNGQGFDEFIGFCAGHWNNYFDTPLERNGEVFQSEGFIIDTLTDYAIDWMKKQNEANQPWFCYVPYNTPHTPWQVPEKFWKKYQGKGLEPATACAYAMVENIDFNMGRLLECVDDLQQRENTIVIFMTDNGANTNRYNAGMRGRKGSNHEGGTRVPLFIRYPNVIPAGLKVEEITAHIDILPTLVELTGSKSIPTKPLDGKSLVPLIHEQAETVDKIWPERTLFTVWKGKGAARTQKWRAVMGGKSGWMLFDMQDDPGETNNVAEKYPQVIRELAMQYEQWWADVSQEGFDPIPTVVGHSDRPETSLSAHYSYLEPAQGQGISYQGANGWANDYVTNWTSADAYARWPVEVVNSGQYEVSIDYIADEEAVGSELQAEVAAQKASVTVNQVHNPPVIPSPDRIPRKEVYAKDWKRLKVGMLNVDQTGTFDLKLKGLSKPGKQFPEIKTIILKRIVD</sequence>
<proteinExistence type="inferred from homology"/>
<dbReference type="InterPro" id="IPR024607">
    <property type="entry name" value="Sulfatase_CS"/>
</dbReference>
<dbReference type="Pfam" id="PF00884">
    <property type="entry name" value="Sulfatase"/>
    <property type="match status" value="1"/>
</dbReference>
<dbReference type="PANTHER" id="PTHR42693">
    <property type="entry name" value="ARYLSULFATASE FAMILY MEMBER"/>
    <property type="match status" value="1"/>
</dbReference>
<dbReference type="EMBL" id="SJPG01000001">
    <property type="protein sequence ID" value="TWT60424.1"/>
    <property type="molecule type" value="Genomic_DNA"/>
</dbReference>
<evidence type="ECO:0000313" key="6">
    <source>
        <dbReference type="EMBL" id="TWT60424.1"/>
    </source>
</evidence>
<dbReference type="SUPFAM" id="SSF53649">
    <property type="entry name" value="Alkaline phosphatase-like"/>
    <property type="match status" value="1"/>
</dbReference>
<protein>
    <submittedName>
        <fullName evidence="6">Arylsulfatase</fullName>
        <ecNumber evidence="6">3.1.6.1</ecNumber>
    </submittedName>
</protein>
<evidence type="ECO:0000256" key="1">
    <source>
        <dbReference type="ARBA" id="ARBA00008779"/>
    </source>
</evidence>
<dbReference type="AlphaFoldDB" id="A0A5C5XCD8"/>
<accession>A0A5C5XCD8</accession>
<feature type="domain" description="Sulfatase N-terminal" evidence="5">
    <location>
        <begin position="36"/>
        <end position="333"/>
    </location>
</feature>
<evidence type="ECO:0000256" key="4">
    <source>
        <dbReference type="ARBA" id="ARBA00022837"/>
    </source>
</evidence>
<keyword evidence="4" id="KW-0106">Calcium</keyword>
<comment type="caution">
    <text evidence="6">The sequence shown here is derived from an EMBL/GenBank/DDBJ whole genome shotgun (WGS) entry which is preliminary data.</text>
</comment>
<keyword evidence="3 6" id="KW-0378">Hydrolase</keyword>
<dbReference type="Proteomes" id="UP000316095">
    <property type="component" value="Unassembled WGS sequence"/>
</dbReference>
<gene>
    <name evidence="6" type="primary">atsA_12</name>
    <name evidence="6" type="ORF">Pan54_11380</name>
</gene>
<dbReference type="PROSITE" id="PS00523">
    <property type="entry name" value="SULFATASE_1"/>
    <property type="match status" value="1"/>
</dbReference>
<dbReference type="Gene3D" id="2.60.120.260">
    <property type="entry name" value="Galactose-binding domain-like"/>
    <property type="match status" value="1"/>
</dbReference>
<organism evidence="6 7">
    <name type="scientific">Rubinisphaera italica</name>
    <dbReference type="NCBI Taxonomy" id="2527969"/>
    <lineage>
        <taxon>Bacteria</taxon>
        <taxon>Pseudomonadati</taxon>
        <taxon>Planctomycetota</taxon>
        <taxon>Planctomycetia</taxon>
        <taxon>Planctomycetales</taxon>
        <taxon>Planctomycetaceae</taxon>
        <taxon>Rubinisphaera</taxon>
    </lineage>
</organism>